<evidence type="ECO:0000256" key="6">
    <source>
        <dbReference type="PIRSR" id="PIRSR017617-1"/>
    </source>
</evidence>
<evidence type="ECO:0000256" key="4">
    <source>
        <dbReference type="ARBA" id="ARBA00022898"/>
    </source>
</evidence>
<dbReference type="AlphaFoldDB" id="A0A2A7SFF0"/>
<evidence type="ECO:0000256" key="2">
    <source>
        <dbReference type="ARBA" id="ARBA00006966"/>
    </source>
</evidence>
<dbReference type="GO" id="GO:0006567">
    <property type="term" value="P:L-threonine catabolic process"/>
    <property type="evidence" value="ECO:0007669"/>
    <property type="project" value="TreeGrafter"/>
</dbReference>
<dbReference type="Pfam" id="PF01212">
    <property type="entry name" value="Beta_elim_lyase"/>
    <property type="match status" value="1"/>
</dbReference>
<comment type="cofactor">
    <cofactor evidence="1">
        <name>pyridoxal 5'-phosphate</name>
        <dbReference type="ChEBI" id="CHEBI:597326"/>
    </cofactor>
</comment>
<keyword evidence="4" id="KW-0663">Pyridoxal phosphate</keyword>
<sequence length="344" mass="36004">MIDLYSDTQTRPTAAMRAAMAAAPVGDEQADEDPTTRALCERVAALLGCEAAVFMPSGTMCNLVATLVHTRPGDELIADAGAHLCATEAAGASAIAGVAVAPLVTRDGIFTAEQCRAAIRAPSRTAPRSAMVSIEQTTNFSGGAIWPLDTLRAVRDVAHEAGLVAHLDGARLLNASVATGIAAATYAQGWDSAWLDFSKGLGCPVGAVLAGSARFVREAWTWKYRLGGAMRQSGILAAAALHALDHHVERLADDHAHAALIAARLAAAPGLRLEANPQTNILLFALPGLPIGARAFAERALARGVRIRALDDTRIRVTTHLDVSREDCERAGEWLAELAEEAAS</sequence>
<dbReference type="Gene3D" id="3.40.640.10">
    <property type="entry name" value="Type I PLP-dependent aspartate aminotransferase-like (Major domain)"/>
    <property type="match status" value="1"/>
</dbReference>
<feature type="modified residue" description="N6-(pyridoxal phosphate)lysine" evidence="6">
    <location>
        <position position="199"/>
    </location>
</feature>
<evidence type="ECO:0000313" key="9">
    <source>
        <dbReference type="Proteomes" id="UP000220629"/>
    </source>
</evidence>
<dbReference type="Proteomes" id="UP000220629">
    <property type="component" value="Unassembled WGS sequence"/>
</dbReference>
<dbReference type="InterPro" id="IPR015422">
    <property type="entry name" value="PyrdxlP-dep_Trfase_small"/>
</dbReference>
<proteinExistence type="inferred from homology"/>
<dbReference type="GO" id="GO:0006545">
    <property type="term" value="P:glycine biosynthetic process"/>
    <property type="evidence" value="ECO:0007669"/>
    <property type="project" value="TreeGrafter"/>
</dbReference>
<comment type="similarity">
    <text evidence="2">Belongs to the threonine aldolase family.</text>
</comment>
<comment type="caution">
    <text evidence="8">The sequence shown here is derived from an EMBL/GenBank/DDBJ whole genome shotgun (WGS) entry which is preliminary data.</text>
</comment>
<name>A0A2A7SFF0_BURGA</name>
<organism evidence="8 9">
    <name type="scientific">Burkholderia gladioli</name>
    <name type="common">Pseudomonas marginata</name>
    <name type="synonym">Phytomonas marginata</name>
    <dbReference type="NCBI Taxonomy" id="28095"/>
    <lineage>
        <taxon>Bacteria</taxon>
        <taxon>Pseudomonadati</taxon>
        <taxon>Pseudomonadota</taxon>
        <taxon>Betaproteobacteria</taxon>
        <taxon>Burkholderiales</taxon>
        <taxon>Burkholderiaceae</taxon>
        <taxon>Burkholderia</taxon>
    </lineage>
</organism>
<accession>A0A2A7SFF0</accession>
<dbReference type="Gene3D" id="3.90.1150.10">
    <property type="entry name" value="Aspartate Aminotransferase, domain 1"/>
    <property type="match status" value="1"/>
</dbReference>
<evidence type="ECO:0000259" key="7">
    <source>
        <dbReference type="Pfam" id="PF01212"/>
    </source>
</evidence>
<dbReference type="SUPFAM" id="SSF53383">
    <property type="entry name" value="PLP-dependent transferases"/>
    <property type="match status" value="1"/>
</dbReference>
<dbReference type="PANTHER" id="PTHR48097">
    <property type="entry name" value="L-THREONINE ALDOLASE-RELATED"/>
    <property type="match status" value="1"/>
</dbReference>
<dbReference type="GO" id="GO:0008732">
    <property type="term" value="F:L-allo-threonine aldolase activity"/>
    <property type="evidence" value="ECO:0007669"/>
    <property type="project" value="TreeGrafter"/>
</dbReference>
<gene>
    <name evidence="8" type="ORF">CRM94_08890</name>
</gene>
<dbReference type="InterPro" id="IPR023603">
    <property type="entry name" value="Low_specificity_L-TA-like"/>
</dbReference>
<dbReference type="PIRSF" id="PIRSF017617">
    <property type="entry name" value="Thr_aldolase"/>
    <property type="match status" value="1"/>
</dbReference>
<dbReference type="FunFam" id="3.40.640.10:FF:000030">
    <property type="entry name" value="Low-specificity L-threonine aldolase"/>
    <property type="match status" value="1"/>
</dbReference>
<dbReference type="GO" id="GO:0005829">
    <property type="term" value="C:cytosol"/>
    <property type="evidence" value="ECO:0007669"/>
    <property type="project" value="TreeGrafter"/>
</dbReference>
<comment type="subunit">
    <text evidence="3">Homotetramer.</text>
</comment>
<protein>
    <submittedName>
        <fullName evidence="8">Low specificity L-threonine aldolase</fullName>
    </submittedName>
</protein>
<dbReference type="InterPro" id="IPR015421">
    <property type="entry name" value="PyrdxlP-dep_Trfase_major"/>
</dbReference>
<evidence type="ECO:0000256" key="5">
    <source>
        <dbReference type="ARBA" id="ARBA00023239"/>
    </source>
</evidence>
<dbReference type="InterPro" id="IPR015424">
    <property type="entry name" value="PyrdxlP-dep_Trfase"/>
</dbReference>
<dbReference type="EMBL" id="PDDY01000001">
    <property type="protein sequence ID" value="PEH42248.1"/>
    <property type="molecule type" value="Genomic_DNA"/>
</dbReference>
<dbReference type="InterPro" id="IPR001597">
    <property type="entry name" value="ArAA_b-elim_lyase/Thr_aldolase"/>
</dbReference>
<dbReference type="RefSeq" id="WP_096750863.1">
    <property type="nucleotide sequence ID" value="NZ_CADEPU010000004.1"/>
</dbReference>
<evidence type="ECO:0000256" key="3">
    <source>
        <dbReference type="ARBA" id="ARBA00011881"/>
    </source>
</evidence>
<dbReference type="PANTHER" id="PTHR48097:SF9">
    <property type="entry name" value="L-THREONINE ALDOLASE"/>
    <property type="match status" value="1"/>
</dbReference>
<feature type="domain" description="Aromatic amino acid beta-eliminating lyase/threonine aldolase" evidence="7">
    <location>
        <begin position="3"/>
        <end position="281"/>
    </location>
</feature>
<evidence type="ECO:0000256" key="1">
    <source>
        <dbReference type="ARBA" id="ARBA00001933"/>
    </source>
</evidence>
<reference evidence="9" key="1">
    <citation type="submission" date="2017-09" db="EMBL/GenBank/DDBJ databases">
        <title>FDA dAtabase for Regulatory Grade micrObial Sequences (FDA-ARGOS): Supporting development and validation of Infectious Disease Dx tests.</title>
        <authorList>
            <person name="Minogue T."/>
            <person name="Wolcott M."/>
            <person name="Wasieloski L."/>
            <person name="Aguilar W."/>
            <person name="Moore D."/>
            <person name="Tallon L."/>
            <person name="Sadzewicz L."/>
            <person name="Ott S."/>
            <person name="Zhao X."/>
            <person name="Nagaraj S."/>
            <person name="Vavikolanu K."/>
            <person name="Aluvathingal J."/>
            <person name="Nadendla S."/>
            <person name="Sichtig H."/>
        </authorList>
    </citation>
    <scope>NUCLEOTIDE SEQUENCE [LARGE SCALE GENOMIC DNA]</scope>
    <source>
        <strain evidence="9">FDAARGOS_390</strain>
    </source>
</reference>
<dbReference type="NCBIfam" id="NF041359">
    <property type="entry name" value="GntG_guanitoxin"/>
    <property type="match status" value="1"/>
</dbReference>
<keyword evidence="5" id="KW-0456">Lyase</keyword>
<evidence type="ECO:0000313" key="8">
    <source>
        <dbReference type="EMBL" id="PEH42248.1"/>
    </source>
</evidence>